<dbReference type="InterPro" id="IPR036047">
    <property type="entry name" value="F-box-like_dom_sf"/>
</dbReference>
<dbReference type="InterPro" id="IPR032675">
    <property type="entry name" value="LRR_dom_sf"/>
</dbReference>
<name>A0A8K0UN18_9AGAR</name>
<dbReference type="InterPro" id="IPR001810">
    <property type="entry name" value="F-box_dom"/>
</dbReference>
<reference evidence="2" key="1">
    <citation type="journal article" date="2021" name="New Phytol.">
        <title>Evolutionary innovations through gain and loss of genes in the ectomycorrhizal Boletales.</title>
        <authorList>
            <person name="Wu G."/>
            <person name="Miyauchi S."/>
            <person name="Morin E."/>
            <person name="Kuo A."/>
            <person name="Drula E."/>
            <person name="Varga T."/>
            <person name="Kohler A."/>
            <person name="Feng B."/>
            <person name="Cao Y."/>
            <person name="Lipzen A."/>
            <person name="Daum C."/>
            <person name="Hundley H."/>
            <person name="Pangilinan J."/>
            <person name="Johnson J."/>
            <person name="Barry K."/>
            <person name="LaButti K."/>
            <person name="Ng V."/>
            <person name="Ahrendt S."/>
            <person name="Min B."/>
            <person name="Choi I.G."/>
            <person name="Park H."/>
            <person name="Plett J.M."/>
            <person name="Magnuson J."/>
            <person name="Spatafora J.W."/>
            <person name="Nagy L.G."/>
            <person name="Henrissat B."/>
            <person name="Grigoriev I.V."/>
            <person name="Yang Z.L."/>
            <person name="Xu J."/>
            <person name="Martin F.M."/>
        </authorList>
    </citation>
    <scope>NUCLEOTIDE SEQUENCE</scope>
    <source>
        <strain evidence="2">KKN 215</strain>
    </source>
</reference>
<dbReference type="SUPFAM" id="SSF81383">
    <property type="entry name" value="F-box domain"/>
    <property type="match status" value="1"/>
</dbReference>
<dbReference type="OrthoDB" id="2884925at2759"/>
<dbReference type="EMBL" id="JAEVFJ010000016">
    <property type="protein sequence ID" value="KAH8100266.1"/>
    <property type="molecule type" value="Genomic_DNA"/>
</dbReference>
<dbReference type="SUPFAM" id="SSF52047">
    <property type="entry name" value="RNI-like"/>
    <property type="match status" value="1"/>
</dbReference>
<keyword evidence="3" id="KW-1185">Reference proteome</keyword>
<evidence type="ECO:0000259" key="1">
    <source>
        <dbReference type="Pfam" id="PF12937"/>
    </source>
</evidence>
<protein>
    <recommendedName>
        <fullName evidence="1">F-box domain-containing protein</fullName>
    </recommendedName>
</protein>
<evidence type="ECO:0000313" key="2">
    <source>
        <dbReference type="EMBL" id="KAH8100266.1"/>
    </source>
</evidence>
<gene>
    <name evidence="2" type="ORF">BXZ70DRAFT_938769</name>
</gene>
<dbReference type="Proteomes" id="UP000813824">
    <property type="component" value="Unassembled WGS sequence"/>
</dbReference>
<dbReference type="Pfam" id="PF12937">
    <property type="entry name" value="F-box-like"/>
    <property type="match status" value="1"/>
</dbReference>
<sequence>MAESSQAHGIDGPAEASRWREARQKLKAASASSTALRGTRTVAEATAALELLKAEHDYYMEAAANVRSRMNDLNPIAIIPDEILVEIFSIHARETRNLRYPAPRRDAWLDLVSVCRYWRQVALNTPLLWSVISVRPGPQKHERLKAFIERSQKVPLHIDTDEYSIDKKSILLILPEFARAERLHLCTPLDIYSKINSAFPSSCPLLKYLHISGRGKSSKIPFFFDTCAVPALEHLSVADDYLPQWDKLPVQLKSLTVKAHISPESLSIHDLAAAIGRLQSLEVLSLTGILPRHPTSRVDLPIALPRLKVLNISGSLLHSSALLLEHFTLPISTRISISPDVPFDYNELGEPFLSRLSRAVPGLSRTLRTSLNGEDHPGVEKVVIDKDAVRFFDCLTNTPKLAINIHYNSRLSGNYALLDRTVSDLPLQDIKELHIFRTHSLAGSEPIWTKLLDRMLSLTSLRIINVFHCSRCGYGLSHNDVAWLISPKASPSRDGIVLPKLERVVLSKVKFRDAGPEDDNSFVDLVREALRGREEKGCGVRELEFSSCSNMGERDVEYLKGVTAVKWDGRVRKAGKECRDCALSTQPVSIHDSDEELEQA</sequence>
<evidence type="ECO:0000313" key="3">
    <source>
        <dbReference type="Proteomes" id="UP000813824"/>
    </source>
</evidence>
<dbReference type="AlphaFoldDB" id="A0A8K0UN18"/>
<accession>A0A8K0UN18</accession>
<dbReference type="Gene3D" id="3.80.10.10">
    <property type="entry name" value="Ribonuclease Inhibitor"/>
    <property type="match status" value="1"/>
</dbReference>
<organism evidence="2 3">
    <name type="scientific">Cristinia sonorae</name>
    <dbReference type="NCBI Taxonomy" id="1940300"/>
    <lineage>
        <taxon>Eukaryota</taxon>
        <taxon>Fungi</taxon>
        <taxon>Dikarya</taxon>
        <taxon>Basidiomycota</taxon>
        <taxon>Agaricomycotina</taxon>
        <taxon>Agaricomycetes</taxon>
        <taxon>Agaricomycetidae</taxon>
        <taxon>Agaricales</taxon>
        <taxon>Pleurotineae</taxon>
        <taxon>Stephanosporaceae</taxon>
        <taxon>Cristinia</taxon>
    </lineage>
</organism>
<comment type="caution">
    <text evidence="2">The sequence shown here is derived from an EMBL/GenBank/DDBJ whole genome shotgun (WGS) entry which is preliminary data.</text>
</comment>
<dbReference type="Gene3D" id="1.20.1280.50">
    <property type="match status" value="1"/>
</dbReference>
<feature type="domain" description="F-box" evidence="1">
    <location>
        <begin position="77"/>
        <end position="132"/>
    </location>
</feature>
<proteinExistence type="predicted"/>